<dbReference type="AlphaFoldDB" id="F6DVG2"/>
<accession>F6DVG2</accession>
<reference evidence="2" key="1">
    <citation type="submission" date="2011-05" db="EMBL/GenBank/DDBJ databases">
        <title>Complete sequence of Desulfotomaculum ruminis DSM 2154.</title>
        <authorList>
            <person name="Lucas S."/>
            <person name="Copeland A."/>
            <person name="Lapidus A."/>
            <person name="Cheng J.-F."/>
            <person name="Goodwin L."/>
            <person name="Pitluck S."/>
            <person name="Lu M."/>
            <person name="Detter J.C."/>
            <person name="Han C."/>
            <person name="Tapia R."/>
            <person name="Land M."/>
            <person name="Hauser L."/>
            <person name="Kyrpides N."/>
            <person name="Ivanova N."/>
            <person name="Mikhailova N."/>
            <person name="Pagani I."/>
            <person name="Stams A.J.M."/>
            <person name="Plugge C.M."/>
            <person name="Muyzer G."/>
            <person name="Kuever J."/>
            <person name="Parshina S.N."/>
            <person name="Ivanova A.E."/>
            <person name="Nazina T.N."/>
            <person name="Brambilla E."/>
            <person name="Spring S."/>
            <person name="Klenk H.-P."/>
            <person name="Woyke T."/>
        </authorList>
    </citation>
    <scope>NUCLEOTIDE SEQUENCE [LARGE SCALE GENOMIC DNA]</scope>
    <source>
        <strain evidence="2">ATCC 23193 / DSM 2154 / NCIB 8452 / DL</strain>
    </source>
</reference>
<dbReference type="HOGENOM" id="CLU_1136623_0_0_9"/>
<dbReference type="Proteomes" id="UP000009234">
    <property type="component" value="Chromosome"/>
</dbReference>
<dbReference type="eggNOG" id="ENOG502ZY3S">
    <property type="taxonomic scope" value="Bacteria"/>
</dbReference>
<evidence type="ECO:0000313" key="2">
    <source>
        <dbReference type="Proteomes" id="UP000009234"/>
    </source>
</evidence>
<dbReference type="EMBL" id="CP002780">
    <property type="protein sequence ID" value="AEG61422.1"/>
    <property type="molecule type" value="Genomic_DNA"/>
</dbReference>
<protein>
    <submittedName>
        <fullName evidence="1">Uncharacterized protein</fullName>
    </submittedName>
</protein>
<dbReference type="RefSeq" id="WP_013843169.1">
    <property type="nucleotide sequence ID" value="NC_015589.1"/>
</dbReference>
<organism evidence="1 2">
    <name type="scientific">Desulforamulus ruminis (strain ATCC 23193 / DSM 2154 / NCIMB 8452 / DL)</name>
    <name type="common">Desulfotomaculum ruminis</name>
    <dbReference type="NCBI Taxonomy" id="696281"/>
    <lineage>
        <taxon>Bacteria</taxon>
        <taxon>Bacillati</taxon>
        <taxon>Bacillota</taxon>
        <taxon>Clostridia</taxon>
        <taxon>Eubacteriales</taxon>
        <taxon>Peptococcaceae</taxon>
        <taxon>Desulforamulus</taxon>
    </lineage>
</organism>
<evidence type="ECO:0000313" key="1">
    <source>
        <dbReference type="EMBL" id="AEG61422.1"/>
    </source>
</evidence>
<name>F6DVG2_DESRL</name>
<gene>
    <name evidence="1" type="ordered locus">Desru_3216</name>
</gene>
<dbReference type="OrthoDB" id="1724070at2"/>
<proteinExistence type="predicted"/>
<keyword evidence="2" id="KW-1185">Reference proteome</keyword>
<dbReference type="KEGG" id="dru:Desru_3216"/>
<reference evidence="1 2" key="2">
    <citation type="journal article" date="2012" name="Stand. Genomic Sci.">
        <title>Complete genome sequence of the sulfate-reducing firmicute Desulfotomaculum ruminis type strain (DL(T)).</title>
        <authorList>
            <person name="Spring S."/>
            <person name="Visser M."/>
            <person name="Lu M."/>
            <person name="Copeland A."/>
            <person name="Lapidus A."/>
            <person name="Lucas S."/>
            <person name="Cheng J.F."/>
            <person name="Han C."/>
            <person name="Tapia R."/>
            <person name="Goodwin L.A."/>
            <person name="Pitluck S."/>
            <person name="Ivanova N."/>
            <person name="Land M."/>
            <person name="Hauser L."/>
            <person name="Larimer F."/>
            <person name="Rohde M."/>
            <person name="Goker M."/>
            <person name="Detter J.C."/>
            <person name="Kyrpides N.C."/>
            <person name="Woyke T."/>
            <person name="Schaap P.J."/>
            <person name="Plugge C.M."/>
            <person name="Muyzer G."/>
            <person name="Kuever J."/>
            <person name="Pereira I.A."/>
            <person name="Parshina S.N."/>
            <person name="Bernier-Latmani R."/>
            <person name="Stams A.J."/>
            <person name="Klenk H.P."/>
        </authorList>
    </citation>
    <scope>NUCLEOTIDE SEQUENCE [LARGE SCALE GENOMIC DNA]</scope>
    <source>
        <strain evidence="2">ATCC 23193 / DSM 2154 / NCIB 8452 / DL</strain>
    </source>
</reference>
<sequence>MRNKKIFIYVFAILCVFLVGGVSYATSPEQQAKIFAEENLSKYLEMIEPNYKEFHYSTQEQVMKSYLGEPIKNFIINPQEFDENKNILEQSKSYPFYVFPVIVNGNVVTDFTVILVNGEWQVVDIGGHLSKIIYDKSKEVEENKIVRYAGKTYVIINKDNKEIGYTPYFSEPSTGLDKEKLTSSDVLKRTFAHQKDALLKLKKQSSEPKIRNISSNQGFNLSFDQNISVFERVVKYVSHVYKYN</sequence>